<gene>
    <name evidence="1" type="ORF">BDY19DRAFT_1050283</name>
</gene>
<sequence length="281" mass="30306">MYEDGMRCKRRRRRREIASSNQWVKEIEKEARTESEVQPKKSEKKRERKGKSESTYALDCRASWPLTTRLVEDDEPVDEVSRKGNPNEKSGYLLDKDCASIALLLHDCEIGGEADEPGEGGDKACAQQTTRLLLQKAARAAAAAAAASDGKKASTSVESILGGFDSADAPVEGQAKLLGARRSVSDGDVKFNTGKDGLPWASNSAADKFKPRTDVGIAGTVGSEDNDVRRTAPEEDEVKDTSSDDEWCTLAVVFSGLLSSEIDTIDSSPSDVVAASPISLY</sequence>
<name>A0ACB8TVX0_9APHY</name>
<dbReference type="Proteomes" id="UP001055072">
    <property type="component" value="Unassembled WGS sequence"/>
</dbReference>
<reference evidence="1" key="1">
    <citation type="journal article" date="2021" name="Environ. Microbiol.">
        <title>Gene family expansions and transcriptome signatures uncover fungal adaptations to wood decay.</title>
        <authorList>
            <person name="Hage H."/>
            <person name="Miyauchi S."/>
            <person name="Viragh M."/>
            <person name="Drula E."/>
            <person name="Min B."/>
            <person name="Chaduli D."/>
            <person name="Navarro D."/>
            <person name="Favel A."/>
            <person name="Norest M."/>
            <person name="Lesage-Meessen L."/>
            <person name="Balint B."/>
            <person name="Merenyi Z."/>
            <person name="de Eugenio L."/>
            <person name="Morin E."/>
            <person name="Martinez A.T."/>
            <person name="Baldrian P."/>
            <person name="Stursova M."/>
            <person name="Martinez M.J."/>
            <person name="Novotny C."/>
            <person name="Magnuson J.K."/>
            <person name="Spatafora J.W."/>
            <person name="Maurice S."/>
            <person name="Pangilinan J."/>
            <person name="Andreopoulos W."/>
            <person name="LaButti K."/>
            <person name="Hundley H."/>
            <person name="Na H."/>
            <person name="Kuo A."/>
            <person name="Barry K."/>
            <person name="Lipzen A."/>
            <person name="Henrissat B."/>
            <person name="Riley R."/>
            <person name="Ahrendt S."/>
            <person name="Nagy L.G."/>
            <person name="Grigoriev I.V."/>
            <person name="Martin F."/>
            <person name="Rosso M.N."/>
        </authorList>
    </citation>
    <scope>NUCLEOTIDE SEQUENCE</scope>
    <source>
        <strain evidence="1">CBS 384.51</strain>
    </source>
</reference>
<organism evidence="1 2">
    <name type="scientific">Irpex rosettiformis</name>
    <dbReference type="NCBI Taxonomy" id="378272"/>
    <lineage>
        <taxon>Eukaryota</taxon>
        <taxon>Fungi</taxon>
        <taxon>Dikarya</taxon>
        <taxon>Basidiomycota</taxon>
        <taxon>Agaricomycotina</taxon>
        <taxon>Agaricomycetes</taxon>
        <taxon>Polyporales</taxon>
        <taxon>Irpicaceae</taxon>
        <taxon>Irpex</taxon>
    </lineage>
</organism>
<evidence type="ECO:0000313" key="1">
    <source>
        <dbReference type="EMBL" id="KAI0086116.1"/>
    </source>
</evidence>
<proteinExistence type="predicted"/>
<keyword evidence="2" id="KW-1185">Reference proteome</keyword>
<dbReference type="EMBL" id="MU274926">
    <property type="protein sequence ID" value="KAI0086116.1"/>
    <property type="molecule type" value="Genomic_DNA"/>
</dbReference>
<accession>A0ACB8TVX0</accession>
<evidence type="ECO:0000313" key="2">
    <source>
        <dbReference type="Proteomes" id="UP001055072"/>
    </source>
</evidence>
<protein>
    <submittedName>
        <fullName evidence="1">Uncharacterized protein</fullName>
    </submittedName>
</protein>
<comment type="caution">
    <text evidence="1">The sequence shown here is derived from an EMBL/GenBank/DDBJ whole genome shotgun (WGS) entry which is preliminary data.</text>
</comment>